<proteinExistence type="predicted"/>
<organism evidence="1">
    <name type="scientific">uncultured Pseudonocardia sp</name>
    <dbReference type="NCBI Taxonomy" id="211455"/>
    <lineage>
        <taxon>Bacteria</taxon>
        <taxon>Bacillati</taxon>
        <taxon>Actinomycetota</taxon>
        <taxon>Actinomycetes</taxon>
        <taxon>Pseudonocardiales</taxon>
        <taxon>Pseudonocardiaceae</taxon>
        <taxon>Pseudonocardia</taxon>
        <taxon>environmental samples</taxon>
    </lineage>
</organism>
<sequence>RCCWPPRPGWSTGWCPRPAARRPAATP</sequence>
<accession>A0A6J4Q4N0</accession>
<name>A0A6J4Q4N0_9PSEU</name>
<feature type="non-terminal residue" evidence="1">
    <location>
        <position position="1"/>
    </location>
</feature>
<dbReference type="EMBL" id="CADCUS010000450">
    <property type="protein sequence ID" value="CAA9428157.1"/>
    <property type="molecule type" value="Genomic_DNA"/>
</dbReference>
<feature type="non-terminal residue" evidence="1">
    <location>
        <position position="27"/>
    </location>
</feature>
<gene>
    <name evidence="1" type="ORF">AVDCRST_MAG66-3079</name>
</gene>
<evidence type="ECO:0000313" key="1">
    <source>
        <dbReference type="EMBL" id="CAA9428157.1"/>
    </source>
</evidence>
<reference evidence="1" key="1">
    <citation type="submission" date="2020-02" db="EMBL/GenBank/DDBJ databases">
        <authorList>
            <person name="Meier V. D."/>
        </authorList>
    </citation>
    <scope>NUCLEOTIDE SEQUENCE</scope>
    <source>
        <strain evidence="1">AVDCRST_MAG66</strain>
    </source>
</reference>
<dbReference type="AlphaFoldDB" id="A0A6J4Q4N0"/>
<protein>
    <submittedName>
        <fullName evidence="1">Uncharacterized protein</fullName>
    </submittedName>
</protein>